<dbReference type="eggNOG" id="KOG0800">
    <property type="taxonomic scope" value="Eukaryota"/>
</dbReference>
<evidence type="ECO:0000256" key="15">
    <source>
        <dbReference type="SAM" id="Phobius"/>
    </source>
</evidence>
<proteinExistence type="inferred from homology"/>
<gene>
    <name evidence="18" type="primary">LOC104221041</name>
</gene>
<dbReference type="OrthoDB" id="8062037at2759"/>
<evidence type="ECO:0000256" key="8">
    <source>
        <dbReference type="ARBA" id="ARBA00022771"/>
    </source>
</evidence>
<protein>
    <recommendedName>
        <fullName evidence="4">RING-type E3 ubiquitin transferase</fullName>
        <ecNumber evidence="4">2.3.2.27</ecNumber>
    </recommendedName>
</protein>
<evidence type="ECO:0000256" key="12">
    <source>
        <dbReference type="ARBA" id="ARBA00023136"/>
    </source>
</evidence>
<dbReference type="PROSITE" id="PS50089">
    <property type="entry name" value="ZF_RING_2"/>
    <property type="match status" value="1"/>
</dbReference>
<dbReference type="PANTHER" id="PTHR46279">
    <property type="entry name" value="RING/U-BOX SUPERFAMILY PROTEIN"/>
    <property type="match status" value="1"/>
</dbReference>
<dbReference type="GO" id="GO:0008270">
    <property type="term" value="F:zinc ion binding"/>
    <property type="evidence" value="ECO:0007669"/>
    <property type="project" value="UniProtKB-KW"/>
</dbReference>
<evidence type="ECO:0000256" key="13">
    <source>
        <dbReference type="ARBA" id="ARBA00024209"/>
    </source>
</evidence>
<sequence length="156" mass="17165">MTPREITILVLLVTICLLVPSIFCLICLACRMHLEAIRRRRLRVFASTSPSPQVSSVTISLHTSGLDDCTIQSYPKVVLGASRRLPGINALTCPICLVEYSAGESVRLIPLCQHSFHADCVDEWLKIKATCPVCRNSPLLLENDKLDQISAEGAMC</sequence>
<reference evidence="17" key="1">
    <citation type="journal article" date="2013" name="Genome Biol.">
        <title>Reference genomes and transcriptomes of Nicotiana sylvestris and Nicotiana tomentosiformis.</title>
        <authorList>
            <person name="Sierro N."/>
            <person name="Battey J.N."/>
            <person name="Ouadi S."/>
            <person name="Bovet L."/>
            <person name="Goepfert S."/>
            <person name="Bakaher N."/>
            <person name="Peitsch M.C."/>
            <person name="Ivanov N.V."/>
        </authorList>
    </citation>
    <scope>NUCLEOTIDE SEQUENCE [LARGE SCALE GENOMIC DNA]</scope>
</reference>
<comment type="similarity">
    <text evidence="13">Belongs to the RING-type zinc finger family. ATL subfamily.</text>
</comment>
<keyword evidence="7" id="KW-0479">Metal-binding</keyword>
<dbReference type="SMART" id="SM00184">
    <property type="entry name" value="RING"/>
    <property type="match status" value="1"/>
</dbReference>
<evidence type="ECO:0000256" key="11">
    <source>
        <dbReference type="ARBA" id="ARBA00022989"/>
    </source>
</evidence>
<keyword evidence="17" id="KW-1185">Reference proteome</keyword>
<evidence type="ECO:0000256" key="3">
    <source>
        <dbReference type="ARBA" id="ARBA00004906"/>
    </source>
</evidence>
<dbReference type="GO" id="GO:0016020">
    <property type="term" value="C:membrane"/>
    <property type="evidence" value="ECO:0007669"/>
    <property type="project" value="UniProtKB-SubCell"/>
</dbReference>
<evidence type="ECO:0000256" key="1">
    <source>
        <dbReference type="ARBA" id="ARBA00000900"/>
    </source>
</evidence>
<evidence type="ECO:0000256" key="6">
    <source>
        <dbReference type="ARBA" id="ARBA00022692"/>
    </source>
</evidence>
<dbReference type="EC" id="2.3.2.27" evidence="4"/>
<evidence type="ECO:0000256" key="14">
    <source>
        <dbReference type="PROSITE-ProRule" id="PRU00175"/>
    </source>
</evidence>
<comment type="subcellular location">
    <subcellularLocation>
        <location evidence="2">Membrane</location>
        <topology evidence="2">Single-pass membrane protein</topology>
    </subcellularLocation>
</comment>
<keyword evidence="12 15" id="KW-0472">Membrane</keyword>
<evidence type="ECO:0000256" key="2">
    <source>
        <dbReference type="ARBA" id="ARBA00004167"/>
    </source>
</evidence>
<dbReference type="SUPFAM" id="SSF57850">
    <property type="entry name" value="RING/U-box"/>
    <property type="match status" value="1"/>
</dbReference>
<dbReference type="Pfam" id="PF13639">
    <property type="entry name" value="zf-RING_2"/>
    <property type="match status" value="1"/>
</dbReference>
<dbReference type="RefSeq" id="XP_009770318.1">
    <property type="nucleotide sequence ID" value="XM_009772016.1"/>
</dbReference>
<evidence type="ECO:0000259" key="16">
    <source>
        <dbReference type="PROSITE" id="PS50089"/>
    </source>
</evidence>
<evidence type="ECO:0000313" key="17">
    <source>
        <dbReference type="Proteomes" id="UP000189701"/>
    </source>
</evidence>
<evidence type="ECO:0000313" key="18">
    <source>
        <dbReference type="RefSeq" id="XP_009770318.1"/>
    </source>
</evidence>
<dbReference type="GO" id="GO:0061630">
    <property type="term" value="F:ubiquitin protein ligase activity"/>
    <property type="evidence" value="ECO:0007669"/>
    <property type="project" value="UniProtKB-EC"/>
</dbReference>
<keyword evidence="9" id="KW-0833">Ubl conjugation pathway</keyword>
<keyword evidence="10" id="KW-0862">Zinc</keyword>
<evidence type="ECO:0000256" key="5">
    <source>
        <dbReference type="ARBA" id="ARBA00022679"/>
    </source>
</evidence>
<feature type="domain" description="RING-type" evidence="16">
    <location>
        <begin position="93"/>
        <end position="135"/>
    </location>
</feature>
<accession>A0A1U7VVB4</accession>
<dbReference type="Proteomes" id="UP000189701">
    <property type="component" value="Unplaced"/>
</dbReference>
<comment type="catalytic activity">
    <reaction evidence="1">
        <text>S-ubiquitinyl-[E2 ubiquitin-conjugating enzyme]-L-cysteine + [acceptor protein]-L-lysine = [E2 ubiquitin-conjugating enzyme]-L-cysteine + N(6)-ubiquitinyl-[acceptor protein]-L-lysine.</text>
        <dbReference type="EC" id="2.3.2.27"/>
    </reaction>
</comment>
<feature type="transmembrane region" description="Helical" evidence="15">
    <location>
        <begin position="6"/>
        <end position="30"/>
    </location>
</feature>
<name>A0A1U7VVB4_NICSY</name>
<keyword evidence="6 15" id="KW-0812">Transmembrane</keyword>
<dbReference type="Gene3D" id="3.30.40.10">
    <property type="entry name" value="Zinc/RING finger domain, C3HC4 (zinc finger)"/>
    <property type="match status" value="1"/>
</dbReference>
<dbReference type="InterPro" id="IPR013083">
    <property type="entry name" value="Znf_RING/FYVE/PHD"/>
</dbReference>
<reference evidence="18" key="2">
    <citation type="submission" date="2025-08" db="UniProtKB">
        <authorList>
            <consortium name="RefSeq"/>
        </authorList>
    </citation>
    <scope>IDENTIFICATION</scope>
    <source>
        <tissue evidence="18">Leaf</tissue>
    </source>
</reference>
<evidence type="ECO:0000256" key="9">
    <source>
        <dbReference type="ARBA" id="ARBA00022786"/>
    </source>
</evidence>
<organism evidence="17 18">
    <name type="scientific">Nicotiana sylvestris</name>
    <name type="common">Wood tobacco</name>
    <name type="synonym">South American tobacco</name>
    <dbReference type="NCBI Taxonomy" id="4096"/>
    <lineage>
        <taxon>Eukaryota</taxon>
        <taxon>Viridiplantae</taxon>
        <taxon>Streptophyta</taxon>
        <taxon>Embryophyta</taxon>
        <taxon>Tracheophyta</taxon>
        <taxon>Spermatophyta</taxon>
        <taxon>Magnoliopsida</taxon>
        <taxon>eudicotyledons</taxon>
        <taxon>Gunneridae</taxon>
        <taxon>Pentapetalae</taxon>
        <taxon>asterids</taxon>
        <taxon>lamiids</taxon>
        <taxon>Solanales</taxon>
        <taxon>Solanaceae</taxon>
        <taxon>Nicotianoideae</taxon>
        <taxon>Nicotianeae</taxon>
        <taxon>Nicotiana</taxon>
    </lineage>
</organism>
<dbReference type="InterPro" id="IPR001841">
    <property type="entry name" value="Znf_RING"/>
</dbReference>
<dbReference type="InterPro" id="IPR046948">
    <property type="entry name" value="ATL20-22-like"/>
</dbReference>
<evidence type="ECO:0000256" key="10">
    <source>
        <dbReference type="ARBA" id="ARBA00022833"/>
    </source>
</evidence>
<dbReference type="AlphaFoldDB" id="A0A1U7VVB4"/>
<evidence type="ECO:0000256" key="4">
    <source>
        <dbReference type="ARBA" id="ARBA00012483"/>
    </source>
</evidence>
<comment type="pathway">
    <text evidence="3">Protein modification; protein ubiquitination.</text>
</comment>
<keyword evidence="11 15" id="KW-1133">Transmembrane helix</keyword>
<keyword evidence="8 14" id="KW-0863">Zinc-finger</keyword>
<keyword evidence="5" id="KW-0808">Transferase</keyword>
<dbReference type="PANTHER" id="PTHR46279:SF33">
    <property type="entry name" value="RING-H2 FINGER PROTEIN ATL69"/>
    <property type="match status" value="1"/>
</dbReference>
<evidence type="ECO:0000256" key="7">
    <source>
        <dbReference type="ARBA" id="ARBA00022723"/>
    </source>
</evidence>